<proteinExistence type="predicted"/>
<evidence type="ECO:0000313" key="1">
    <source>
        <dbReference type="EMBL" id="OGZ15767.1"/>
    </source>
</evidence>
<reference evidence="1 2" key="1">
    <citation type="journal article" date="2016" name="Nat. Commun.">
        <title>Thousands of microbial genomes shed light on interconnected biogeochemical processes in an aquifer system.</title>
        <authorList>
            <person name="Anantharaman K."/>
            <person name="Brown C.T."/>
            <person name="Hug L.A."/>
            <person name="Sharon I."/>
            <person name="Castelle C.J."/>
            <person name="Probst A.J."/>
            <person name="Thomas B.C."/>
            <person name="Singh A."/>
            <person name="Wilkins M.J."/>
            <person name="Karaoz U."/>
            <person name="Brodie E.L."/>
            <person name="Williams K.H."/>
            <person name="Hubbard S.S."/>
            <person name="Banfield J.F."/>
        </authorList>
    </citation>
    <scope>NUCLEOTIDE SEQUENCE [LARGE SCALE GENOMIC DNA]</scope>
</reference>
<gene>
    <name evidence="1" type="ORF">A3J08_00025</name>
</gene>
<sequence length="85" mass="10016">MKTQKPTKKLVPWCSFTHTTPSHSRIEVEEWWDATKVTIEQVTAQWYAEYDPRGYFTQVEKIGNTYQVATRWILVTKMTRSASCD</sequence>
<name>A0A1G2DQ49_9BACT</name>
<comment type="caution">
    <text evidence="1">The sequence shown here is derived from an EMBL/GenBank/DDBJ whole genome shotgun (WGS) entry which is preliminary data.</text>
</comment>
<protein>
    <submittedName>
        <fullName evidence="1">Uncharacterized protein</fullName>
    </submittedName>
</protein>
<accession>A0A1G2DQ49</accession>
<evidence type="ECO:0000313" key="2">
    <source>
        <dbReference type="Proteomes" id="UP000177573"/>
    </source>
</evidence>
<organism evidence="1 2">
    <name type="scientific">Candidatus Lloydbacteria bacterium RIFCSPLOWO2_02_FULL_51_11</name>
    <dbReference type="NCBI Taxonomy" id="1798667"/>
    <lineage>
        <taxon>Bacteria</taxon>
        <taxon>Candidatus Lloydiibacteriota</taxon>
    </lineage>
</organism>
<dbReference type="Proteomes" id="UP000177573">
    <property type="component" value="Unassembled WGS sequence"/>
</dbReference>
<dbReference type="AlphaFoldDB" id="A0A1G2DQ49"/>
<dbReference type="EMBL" id="MHLR01000004">
    <property type="protein sequence ID" value="OGZ15767.1"/>
    <property type="molecule type" value="Genomic_DNA"/>
</dbReference>